<feature type="compositionally biased region" description="Low complexity" evidence="1">
    <location>
        <begin position="1"/>
        <end position="25"/>
    </location>
</feature>
<keyword evidence="2" id="KW-1133">Transmembrane helix</keyword>
<dbReference type="AlphaFoldDB" id="I3EJR6"/>
<dbReference type="HOGENOM" id="CLU_573753_0_0_1"/>
<sequence>MNNPDTSTRISTSNRNSSRNNSDNSEVSRPIQSVEQSDNTQQNAHTESIFGYTVPTAIRNECEDIKLEEDFKVVMKIDHDAVYTELCKYANEFNSARKKKPSKNKLKNAYKKILRKNIKYDVCGINDAAYKNLIIEMTSLLLDNCIENCTSEKKTFMVKINKNYGKSETDEVQKEILVSNETLLDQMKFVLLRVNQWYTYMLSHPNIKRHDYFTYASMLINERIFTSSKLKTMLNGIMKTFEAHESAYPELNPEEIDLFEKREDGITHLDYALALLMKYRWEIATYYDEDRAGKKDFILSEYEENILRKLYIDRKLVSKVLNSIREITKDYEQYVDYSSLISNYSVIDERVPIIKDPLAFNYNYKTIDIHMGKGLEKYAGLPSPVIRDYIIRRVDLYKNLVFNLLSPKENKSNTGRLMRLSRSASIKKRFTRAVVGVLATGAGFFIASSLHYRYGRNTIIENSENGGNTEPTSSNN</sequence>
<reference evidence="3" key="1">
    <citation type="submission" date="2011-01" db="EMBL/GenBank/DDBJ databases">
        <title>The Genome Sequence of Nematocida parisii strain ERTm3.</title>
        <authorList>
            <consortium name="The Broad Institute Genome Sequencing Platform"/>
            <consortium name="The Broad Institute Genome Sequencing Center for Infectious Disease"/>
            <person name="Cuomo C."/>
            <person name="Troemel E."/>
            <person name="Young S.K."/>
            <person name="Zeng Q."/>
            <person name="Gargeya S."/>
            <person name="Fitzgerald M."/>
            <person name="Haas B."/>
            <person name="Abouelleil A."/>
            <person name="Alvarado L."/>
            <person name="Arachchi H.M."/>
            <person name="Berlin A."/>
            <person name="Chapman S.B."/>
            <person name="Gearin G."/>
            <person name="Goldberg J."/>
            <person name="Griggs A."/>
            <person name="Gujja S."/>
            <person name="Hansen M."/>
            <person name="Heiman D."/>
            <person name="Howarth C."/>
            <person name="Larimer J."/>
            <person name="Lui A."/>
            <person name="MacDonald P.J.P."/>
            <person name="McCowen C."/>
            <person name="Montmayeur A."/>
            <person name="Murphy C."/>
            <person name="Neiman D."/>
            <person name="Pearson M."/>
            <person name="Priest M."/>
            <person name="Roberts A."/>
            <person name="Saif S."/>
            <person name="Shea T."/>
            <person name="Sisk P."/>
            <person name="Stolte C."/>
            <person name="Sykes S."/>
            <person name="Wortman J."/>
            <person name="Nusbaum C."/>
            <person name="Birren B."/>
        </authorList>
    </citation>
    <scope>NUCLEOTIDE SEQUENCE</scope>
    <source>
        <strain evidence="3">ERTm3</strain>
    </source>
</reference>
<name>I3EJR6_NEMP3</name>
<keyword evidence="2" id="KW-0812">Transmembrane</keyword>
<feature type="region of interest" description="Disordered" evidence="1">
    <location>
        <begin position="1"/>
        <end position="48"/>
    </location>
</feature>
<evidence type="ECO:0000256" key="2">
    <source>
        <dbReference type="SAM" id="Phobius"/>
    </source>
</evidence>
<keyword evidence="2" id="KW-0472">Membrane</keyword>
<protein>
    <submittedName>
        <fullName evidence="3">Uncharacterized protein</fullName>
    </submittedName>
</protein>
<keyword evidence="4" id="KW-1185">Reference proteome</keyword>
<dbReference type="InParanoid" id="I3EJR6"/>
<gene>
    <name evidence="3" type="ORF">NEQG_00233</name>
</gene>
<organism evidence="3 4">
    <name type="scientific">Nematocida parisii (strain ERTm3)</name>
    <name type="common">Nematode killer fungus</name>
    <dbReference type="NCBI Taxonomy" id="935791"/>
    <lineage>
        <taxon>Eukaryota</taxon>
        <taxon>Fungi</taxon>
        <taxon>Fungi incertae sedis</taxon>
        <taxon>Microsporidia</taxon>
        <taxon>Nematocida</taxon>
    </lineage>
</organism>
<feature type="transmembrane region" description="Helical" evidence="2">
    <location>
        <begin position="430"/>
        <end position="450"/>
    </location>
</feature>
<dbReference type="Proteomes" id="UP000002872">
    <property type="component" value="Unassembled WGS sequence"/>
</dbReference>
<evidence type="ECO:0000313" key="3">
    <source>
        <dbReference type="EMBL" id="EIJ89463.1"/>
    </source>
</evidence>
<proteinExistence type="predicted"/>
<dbReference type="EMBL" id="GL870876">
    <property type="protein sequence ID" value="EIJ89463.1"/>
    <property type="molecule type" value="Genomic_DNA"/>
</dbReference>
<dbReference type="OrthoDB" id="10327027at2759"/>
<feature type="compositionally biased region" description="Polar residues" evidence="1">
    <location>
        <begin position="30"/>
        <end position="46"/>
    </location>
</feature>
<evidence type="ECO:0000313" key="4">
    <source>
        <dbReference type="Proteomes" id="UP000002872"/>
    </source>
</evidence>
<evidence type="ECO:0000256" key="1">
    <source>
        <dbReference type="SAM" id="MobiDB-lite"/>
    </source>
</evidence>
<dbReference type="VEuPathDB" id="MicrosporidiaDB:NEQG_00233"/>
<accession>I3EJR6</accession>